<proteinExistence type="predicted"/>
<name>A0A8X6RT59_TRICX</name>
<protein>
    <submittedName>
        <fullName evidence="1">Uncharacterized protein</fullName>
    </submittedName>
</protein>
<gene>
    <name evidence="1" type="ORF">TNCV_3088911</name>
</gene>
<reference evidence="1" key="1">
    <citation type="submission" date="2020-08" db="EMBL/GenBank/DDBJ databases">
        <title>Multicomponent nature underlies the extraordinary mechanical properties of spider dragline silk.</title>
        <authorList>
            <person name="Kono N."/>
            <person name="Nakamura H."/>
            <person name="Mori M."/>
            <person name="Yoshida Y."/>
            <person name="Ohtoshi R."/>
            <person name="Malay A.D."/>
            <person name="Moran D.A.P."/>
            <person name="Tomita M."/>
            <person name="Numata K."/>
            <person name="Arakawa K."/>
        </authorList>
    </citation>
    <scope>NUCLEOTIDE SEQUENCE</scope>
</reference>
<evidence type="ECO:0000313" key="2">
    <source>
        <dbReference type="Proteomes" id="UP000887159"/>
    </source>
</evidence>
<organism evidence="1 2">
    <name type="scientific">Trichonephila clavipes</name>
    <name type="common">Golden silk orbweaver</name>
    <name type="synonym">Nephila clavipes</name>
    <dbReference type="NCBI Taxonomy" id="2585209"/>
    <lineage>
        <taxon>Eukaryota</taxon>
        <taxon>Metazoa</taxon>
        <taxon>Ecdysozoa</taxon>
        <taxon>Arthropoda</taxon>
        <taxon>Chelicerata</taxon>
        <taxon>Arachnida</taxon>
        <taxon>Araneae</taxon>
        <taxon>Araneomorphae</taxon>
        <taxon>Entelegynae</taxon>
        <taxon>Araneoidea</taxon>
        <taxon>Nephilidae</taxon>
        <taxon>Trichonephila</taxon>
    </lineage>
</organism>
<dbReference type="Proteomes" id="UP000887159">
    <property type="component" value="Unassembled WGS sequence"/>
</dbReference>
<sequence>MTNWAVCSVVVRASDSRPGGLGSMSYVTKYTMSTQGVSMYSEGFKSVGPKVMWVVAEEATSGVSLRIFPSLPVPYINCADDGRWYRHLSSRVPTCFSGFGILPVGKDATITTNE</sequence>
<dbReference type="AlphaFoldDB" id="A0A8X6RT59"/>
<keyword evidence="2" id="KW-1185">Reference proteome</keyword>
<evidence type="ECO:0000313" key="1">
    <source>
        <dbReference type="EMBL" id="GFX94662.1"/>
    </source>
</evidence>
<dbReference type="EMBL" id="BMAU01021178">
    <property type="protein sequence ID" value="GFX94662.1"/>
    <property type="molecule type" value="Genomic_DNA"/>
</dbReference>
<accession>A0A8X6RT59</accession>
<comment type="caution">
    <text evidence="1">The sequence shown here is derived from an EMBL/GenBank/DDBJ whole genome shotgun (WGS) entry which is preliminary data.</text>
</comment>